<organism evidence="2 3">
    <name type="scientific">Pichia angusta</name>
    <name type="common">Yeast</name>
    <name type="synonym">Hansenula polymorpha</name>
    <dbReference type="NCBI Taxonomy" id="870730"/>
    <lineage>
        <taxon>Eukaryota</taxon>
        <taxon>Fungi</taxon>
        <taxon>Dikarya</taxon>
        <taxon>Ascomycota</taxon>
        <taxon>Saccharomycotina</taxon>
        <taxon>Pichiomycetes</taxon>
        <taxon>Pichiales</taxon>
        <taxon>Pichiaceae</taxon>
        <taxon>Ogataea</taxon>
    </lineage>
</organism>
<dbReference type="RefSeq" id="XP_043061590.1">
    <property type="nucleotide sequence ID" value="XM_043201463.1"/>
</dbReference>
<dbReference type="AlphaFoldDB" id="A0AAN6DIQ3"/>
<protein>
    <recommendedName>
        <fullName evidence="1">Aminotransferase class I/classII large domain-containing protein</fullName>
    </recommendedName>
</protein>
<dbReference type="Proteomes" id="UP001196530">
    <property type="component" value="Unassembled WGS sequence"/>
</dbReference>
<evidence type="ECO:0000313" key="3">
    <source>
        <dbReference type="Proteomes" id="UP001196530"/>
    </source>
</evidence>
<dbReference type="InterPro" id="IPR015421">
    <property type="entry name" value="PyrdxlP-dep_Trfase_major"/>
</dbReference>
<comment type="caution">
    <text evidence="2">The sequence shown here is derived from an EMBL/GenBank/DDBJ whole genome shotgun (WGS) entry which is preliminary data.</text>
</comment>
<sequence>MSHQAPAKFNFFKGHPSIDLLPNKEILEASKNVLSRFDNTMDNYDGVNNTHPLNYGTDPGNLEVRALIADWNDKKFELKTKTDPDCINLTSGSSYGILNILAQFSCAHNGVTRRAFLVSPTYFLMNSIFIDAGFGGQMTSIEEDDNGQIDLETLKQKLEFYDSQEAVAKSISEKDIAHIHDPDRPLKKIYRYIMYIVPTFSNPRGGTLSQDNRQRLIELARKHNMLIICDDVYELLDFHNRVPHKKMVYLDRETLPEGEEYGNVISNTTFSKILGPGLRTGYQESATPKLAYLLSQGGATKSGGTPSQLNTVIVGELYRMGAIDDILDRLNSTYSKRAAVLNEALQKYLPKGTQVAPINGGYFNWVTLPEHIDVQEVANECRKRGVVLATGDNFEVTGDPRGWGKRSVRMSISNLDMAKIDEGVKIWGEVCE</sequence>
<proteinExistence type="predicted"/>
<dbReference type="Pfam" id="PF00155">
    <property type="entry name" value="Aminotran_1_2"/>
    <property type="match status" value="1"/>
</dbReference>
<feature type="domain" description="Aminotransferase class I/classII large" evidence="1">
    <location>
        <begin position="54"/>
        <end position="424"/>
    </location>
</feature>
<gene>
    <name evidence="2" type="ORF">KL928_001131</name>
</gene>
<dbReference type="EMBL" id="JAHLUX010000002">
    <property type="protein sequence ID" value="KAG7821047.1"/>
    <property type="molecule type" value="Genomic_DNA"/>
</dbReference>
<dbReference type="Gene3D" id="3.40.640.10">
    <property type="entry name" value="Type I PLP-dependent aspartate aminotransferase-like (Major domain)"/>
    <property type="match status" value="1"/>
</dbReference>
<accession>A0AAN6DIQ3</accession>
<dbReference type="InterPro" id="IPR015424">
    <property type="entry name" value="PyrdxlP-dep_Trfase"/>
</dbReference>
<dbReference type="PANTHER" id="PTHR42858:SF1">
    <property type="entry name" value="LD15494P"/>
    <property type="match status" value="1"/>
</dbReference>
<dbReference type="PANTHER" id="PTHR42858">
    <property type="entry name" value="AMINOTRANSFERASE"/>
    <property type="match status" value="1"/>
</dbReference>
<dbReference type="GO" id="GO:0047536">
    <property type="term" value="F:2-aminoadipate transaminase activity"/>
    <property type="evidence" value="ECO:0007669"/>
    <property type="project" value="TreeGrafter"/>
</dbReference>
<dbReference type="GO" id="GO:0030170">
    <property type="term" value="F:pyridoxal phosphate binding"/>
    <property type="evidence" value="ECO:0007669"/>
    <property type="project" value="InterPro"/>
</dbReference>
<dbReference type="InterPro" id="IPR004839">
    <property type="entry name" value="Aminotransferase_I/II_large"/>
</dbReference>
<evidence type="ECO:0000259" key="1">
    <source>
        <dbReference type="Pfam" id="PF00155"/>
    </source>
</evidence>
<reference evidence="2" key="1">
    <citation type="journal article" date="2021" name="G3 (Bethesda)">
        <title>Genomic diversity, chromosomal rearrangements, and interspecies hybridization in the ogataea polymorpha species complex.</title>
        <authorList>
            <person name="Hanson S.J."/>
            <person name="Cinneide E.O."/>
            <person name="Salzberg L.I."/>
            <person name="Wolfe K.H."/>
            <person name="McGowan J."/>
            <person name="Fitzpatrick D.A."/>
            <person name="Matlin K."/>
        </authorList>
    </citation>
    <scope>NUCLEOTIDE SEQUENCE</scope>
    <source>
        <strain evidence="2">61-244</strain>
    </source>
</reference>
<dbReference type="GeneID" id="66125182"/>
<dbReference type="CDD" id="cd00609">
    <property type="entry name" value="AAT_like"/>
    <property type="match status" value="1"/>
</dbReference>
<dbReference type="SUPFAM" id="SSF53383">
    <property type="entry name" value="PLP-dependent transferases"/>
    <property type="match status" value="1"/>
</dbReference>
<dbReference type="InterPro" id="IPR015422">
    <property type="entry name" value="PyrdxlP-dep_Trfase_small"/>
</dbReference>
<name>A0AAN6DIQ3_PICAN</name>
<dbReference type="FunFam" id="3.40.640.10:FF:000080">
    <property type="entry name" value="Aminotransferase, putative"/>
    <property type="match status" value="1"/>
</dbReference>
<evidence type="ECO:0000313" key="2">
    <source>
        <dbReference type="EMBL" id="KAG7821047.1"/>
    </source>
</evidence>
<dbReference type="Gene3D" id="3.90.1150.10">
    <property type="entry name" value="Aspartate Aminotransferase, domain 1"/>
    <property type="match status" value="1"/>
</dbReference>